<dbReference type="InterPro" id="IPR025698">
    <property type="entry name" value="2TM_dom"/>
</dbReference>
<feature type="region of interest" description="Disordered" evidence="1">
    <location>
        <begin position="12"/>
        <end position="32"/>
    </location>
</feature>
<feature type="compositionally biased region" description="Basic and acidic residues" evidence="1">
    <location>
        <begin position="12"/>
        <end position="21"/>
    </location>
</feature>
<evidence type="ECO:0000313" key="5">
    <source>
        <dbReference type="Proteomes" id="UP001609175"/>
    </source>
</evidence>
<dbReference type="EMBL" id="JBIMSO010000062">
    <property type="protein sequence ID" value="MFH5210487.1"/>
    <property type="molecule type" value="Genomic_DNA"/>
</dbReference>
<protein>
    <submittedName>
        <fullName evidence="4">2TM domain-containing protein</fullName>
    </submittedName>
</protein>
<dbReference type="Proteomes" id="UP001609175">
    <property type="component" value="Unassembled WGS sequence"/>
</dbReference>
<sequence>MTTDPFDRAVARTVAENDDRRRQRRQRARLRRGAGQKKAFQIHAVVFVAVQALLFAIWLASSITDGFDHPWFIYPLLGWGIGLAAHYIAVRNCWRHQPKTGSDARVSYSGQ</sequence>
<keyword evidence="2" id="KW-0472">Membrane</keyword>
<evidence type="ECO:0000259" key="3">
    <source>
        <dbReference type="Pfam" id="PF13239"/>
    </source>
</evidence>
<evidence type="ECO:0000256" key="2">
    <source>
        <dbReference type="SAM" id="Phobius"/>
    </source>
</evidence>
<organism evidence="4 5">
    <name type="scientific">Antrihabitans spumae</name>
    <dbReference type="NCBI Taxonomy" id="3373370"/>
    <lineage>
        <taxon>Bacteria</taxon>
        <taxon>Bacillati</taxon>
        <taxon>Actinomycetota</taxon>
        <taxon>Actinomycetes</taxon>
        <taxon>Mycobacteriales</taxon>
        <taxon>Nocardiaceae</taxon>
        <taxon>Antrihabitans</taxon>
    </lineage>
</organism>
<reference evidence="4 5" key="1">
    <citation type="submission" date="2024-10" db="EMBL/GenBank/DDBJ databases">
        <authorList>
            <person name="Riesco R."/>
        </authorList>
    </citation>
    <scope>NUCLEOTIDE SEQUENCE [LARGE SCALE GENOMIC DNA]</scope>
    <source>
        <strain evidence="4 5">NCIMB 15449</strain>
    </source>
</reference>
<comment type="caution">
    <text evidence="4">The sequence shown here is derived from an EMBL/GenBank/DDBJ whole genome shotgun (WGS) entry which is preliminary data.</text>
</comment>
<name>A0ABW7JSB9_9NOCA</name>
<evidence type="ECO:0000313" key="4">
    <source>
        <dbReference type="EMBL" id="MFH5210487.1"/>
    </source>
</evidence>
<feature type="domain" description="2TM" evidence="3">
    <location>
        <begin position="34"/>
        <end position="90"/>
    </location>
</feature>
<keyword evidence="2" id="KW-0812">Transmembrane</keyword>
<evidence type="ECO:0000256" key="1">
    <source>
        <dbReference type="SAM" id="MobiDB-lite"/>
    </source>
</evidence>
<dbReference type="RefSeq" id="WP_395116286.1">
    <property type="nucleotide sequence ID" value="NZ_JBIMSO010000062.1"/>
</dbReference>
<accession>A0ABW7JSB9</accession>
<feature type="transmembrane region" description="Helical" evidence="2">
    <location>
        <begin position="39"/>
        <end position="59"/>
    </location>
</feature>
<feature type="compositionally biased region" description="Basic residues" evidence="1">
    <location>
        <begin position="22"/>
        <end position="32"/>
    </location>
</feature>
<keyword evidence="2" id="KW-1133">Transmembrane helix</keyword>
<dbReference type="Pfam" id="PF13239">
    <property type="entry name" value="2TM"/>
    <property type="match status" value="1"/>
</dbReference>
<gene>
    <name evidence="4" type="ORF">ACHIPZ_20085</name>
</gene>
<feature type="transmembrane region" description="Helical" evidence="2">
    <location>
        <begin position="71"/>
        <end position="90"/>
    </location>
</feature>
<proteinExistence type="predicted"/>